<evidence type="ECO:0000313" key="6">
    <source>
        <dbReference type="Proteomes" id="UP000027982"/>
    </source>
</evidence>
<organism evidence="5 6">
    <name type="scientific">Fimbriimonas ginsengisoli Gsoil 348</name>
    <dbReference type="NCBI Taxonomy" id="661478"/>
    <lineage>
        <taxon>Bacteria</taxon>
        <taxon>Bacillati</taxon>
        <taxon>Armatimonadota</taxon>
        <taxon>Fimbriimonadia</taxon>
        <taxon>Fimbriimonadales</taxon>
        <taxon>Fimbriimonadaceae</taxon>
        <taxon>Fimbriimonas</taxon>
    </lineage>
</organism>
<keyword evidence="2" id="KW-0732">Signal</keyword>
<keyword evidence="3" id="KW-0378">Hydrolase</keyword>
<sequence length="544" mass="60609">MDARMVNRMLEQRVRDLAAKSPSGSLEERRRTLRKSLGLEPMPPRTELNAQVTGILMRDGYRIDKLRYESRPRVLVTAHLYRPEGEGKWPVILRPHGHWDHKKSARIVQAGAIGLALAGFATLAIDSPGVSWDDNPQNERREMGPHDDWFLSMGMPVLGVYVWDVLRGLDYLETRTELDTTKVGITGASGGGATAMYAFALDDRIAAAVPVVSVASLEMNPNLGCLCNHLPDLMANGDRSDVLGMRAPNGAVMVLAAEVDEEFPIEGHLRTEEKLKRIYRHHRCEHKVRFERFWGGHDYNRRMREAALAFFTEHLRGAKPAPYLPESRPLFDGILNPYPTGTEDPTNPALLVTESHERSTRSFRELLGTALAEPYPEPLNSEPRVMSWRRYGNLLDVRPGAIVAIHDSTVENPKEAGSIVLPIEEVDQRLCIMLGLSMAELFGQLLHTFLPGGPEGWEVAGAGIAGDALTSMIASVRTLVSTPEAPPKLIVAEGPVASLAARFLARYRPDLDVQATHLWTSWREALDQNIRQNAQPNARYLDWV</sequence>
<reference evidence="5 6" key="1">
    <citation type="journal article" date="2014" name="PLoS ONE">
        <title>The first complete genome sequence of the class fimbriimonadia in the phylum armatimonadetes.</title>
        <authorList>
            <person name="Hu Z.Y."/>
            <person name="Wang Y.Z."/>
            <person name="Im W.T."/>
            <person name="Wang S.Y."/>
            <person name="Zhao G.P."/>
            <person name="Zheng H.J."/>
            <person name="Quan Z.X."/>
        </authorList>
    </citation>
    <scope>NUCLEOTIDE SEQUENCE [LARGE SCALE GENOMIC DNA]</scope>
    <source>
        <strain evidence="5">Gsoil 348</strain>
    </source>
</reference>
<dbReference type="KEGG" id="fgi:OP10G_3991"/>
<evidence type="ECO:0000313" key="5">
    <source>
        <dbReference type="EMBL" id="AIE87359.1"/>
    </source>
</evidence>
<evidence type="ECO:0000256" key="2">
    <source>
        <dbReference type="ARBA" id="ARBA00022729"/>
    </source>
</evidence>
<dbReference type="RefSeq" id="WP_025228738.1">
    <property type="nucleotide sequence ID" value="NZ_CP007139.1"/>
</dbReference>
<dbReference type="GO" id="GO:0052689">
    <property type="term" value="F:carboxylic ester hydrolase activity"/>
    <property type="evidence" value="ECO:0007669"/>
    <property type="project" value="UniProtKB-KW"/>
</dbReference>
<dbReference type="InterPro" id="IPR050261">
    <property type="entry name" value="FrsA_esterase"/>
</dbReference>
<dbReference type="Pfam" id="PF22244">
    <property type="entry name" value="GCE_fung"/>
    <property type="match status" value="1"/>
</dbReference>
<dbReference type="Gene3D" id="3.40.50.1820">
    <property type="entry name" value="alpha/beta hydrolase"/>
    <property type="match status" value="1"/>
</dbReference>
<evidence type="ECO:0000256" key="3">
    <source>
        <dbReference type="ARBA" id="ARBA00022801"/>
    </source>
</evidence>
<evidence type="ECO:0000256" key="1">
    <source>
        <dbReference type="ARBA" id="ARBA00022487"/>
    </source>
</evidence>
<proteinExistence type="predicted"/>
<dbReference type="AlphaFoldDB" id="A0A068NYT0"/>
<dbReference type="HOGENOM" id="CLU_500339_0_0_0"/>
<dbReference type="eggNOG" id="COG0412">
    <property type="taxonomic scope" value="Bacteria"/>
</dbReference>
<dbReference type="STRING" id="661478.OP10G_3991"/>
<dbReference type="PANTHER" id="PTHR22946">
    <property type="entry name" value="DIENELACTONE HYDROLASE DOMAIN-CONTAINING PROTEIN-RELATED"/>
    <property type="match status" value="1"/>
</dbReference>
<gene>
    <name evidence="5" type="ORF">OP10G_3991</name>
</gene>
<protein>
    <recommendedName>
        <fullName evidence="4">4-O-methyl-glucuronoyl methylesterase-like domain-containing protein</fullName>
    </recommendedName>
</protein>
<dbReference type="SUPFAM" id="SSF53474">
    <property type="entry name" value="alpha/beta-Hydrolases"/>
    <property type="match status" value="1"/>
</dbReference>
<feature type="domain" description="4-O-methyl-glucuronoyl methylesterase-like" evidence="4">
    <location>
        <begin position="119"/>
        <end position="213"/>
    </location>
</feature>
<dbReference type="InterPro" id="IPR029058">
    <property type="entry name" value="AB_hydrolase_fold"/>
</dbReference>
<evidence type="ECO:0000259" key="4">
    <source>
        <dbReference type="Pfam" id="PF22244"/>
    </source>
</evidence>
<dbReference type="Proteomes" id="UP000027982">
    <property type="component" value="Chromosome"/>
</dbReference>
<accession>A0A068NYT0</accession>
<dbReference type="EMBL" id="CP007139">
    <property type="protein sequence ID" value="AIE87359.1"/>
    <property type="molecule type" value="Genomic_DNA"/>
</dbReference>
<dbReference type="PANTHER" id="PTHR22946:SF8">
    <property type="entry name" value="ACETYL XYLAN ESTERASE DOMAIN-CONTAINING PROTEIN"/>
    <property type="match status" value="1"/>
</dbReference>
<dbReference type="OrthoDB" id="244125at2"/>
<name>A0A068NYT0_FIMGI</name>
<dbReference type="InterPro" id="IPR054579">
    <property type="entry name" value="GCE-like_dom"/>
</dbReference>
<keyword evidence="1" id="KW-0719">Serine esterase</keyword>
<keyword evidence="6" id="KW-1185">Reference proteome</keyword>